<organism evidence="1 2">
    <name type="scientific">Bacteroides thetaiotaomicron</name>
    <dbReference type="NCBI Taxonomy" id="818"/>
    <lineage>
        <taxon>Bacteria</taxon>
        <taxon>Pseudomonadati</taxon>
        <taxon>Bacteroidota</taxon>
        <taxon>Bacteroidia</taxon>
        <taxon>Bacteroidales</taxon>
        <taxon>Bacteroidaceae</taxon>
        <taxon>Bacteroides</taxon>
    </lineage>
</organism>
<name>A0A7J5JZ70_BACT4</name>
<dbReference type="EMBL" id="WCRW01000005">
    <property type="protein sequence ID" value="KAB4456816.1"/>
    <property type="molecule type" value="Genomic_DNA"/>
</dbReference>
<dbReference type="Proteomes" id="UP000436825">
    <property type="component" value="Unassembled WGS sequence"/>
</dbReference>
<comment type="caution">
    <text evidence="1">The sequence shown here is derived from an EMBL/GenBank/DDBJ whole genome shotgun (WGS) entry which is preliminary data.</text>
</comment>
<protein>
    <submittedName>
        <fullName evidence="1">DUF1232 domain-containing protein</fullName>
    </submittedName>
</protein>
<reference evidence="1 2" key="1">
    <citation type="journal article" date="2019" name="Nat. Med.">
        <title>A library of human gut bacterial isolates paired with longitudinal multiomics data enables mechanistic microbiome research.</title>
        <authorList>
            <person name="Poyet M."/>
            <person name="Groussin M."/>
            <person name="Gibbons S.M."/>
            <person name="Avila-Pacheco J."/>
            <person name="Jiang X."/>
            <person name="Kearney S.M."/>
            <person name="Perrotta A.R."/>
            <person name="Berdy B."/>
            <person name="Zhao S."/>
            <person name="Lieberman T.D."/>
            <person name="Swanson P.K."/>
            <person name="Smith M."/>
            <person name="Roesemann S."/>
            <person name="Alexander J.E."/>
            <person name="Rich S.A."/>
            <person name="Livny J."/>
            <person name="Vlamakis H."/>
            <person name="Clish C."/>
            <person name="Bullock K."/>
            <person name="Deik A."/>
            <person name="Scott J."/>
            <person name="Pierce K.A."/>
            <person name="Xavier R.J."/>
            <person name="Alm E.J."/>
        </authorList>
    </citation>
    <scope>NUCLEOTIDE SEQUENCE [LARGE SCALE GENOMIC DNA]</scope>
    <source>
        <strain evidence="1 2">BIOML-A160</strain>
    </source>
</reference>
<proteinExistence type="predicted"/>
<dbReference type="AlphaFoldDB" id="A0A7J5JZ70"/>
<accession>A0A7J5JZ70</accession>
<sequence length="143" mass="16392">MTIIVSLMILAYCIMGKDIRSLLEKVKDVDWKGKGEEIKEHIKPYAQTVGRATAKPLLQFYYVMMDEATPTLDKVLIYAAIFYTFSPVSLIPSSVYKLLGVFDEGAAILYVYKKVKERITPEIDLKVEDILDEWFGVQYVIIE</sequence>
<evidence type="ECO:0000313" key="1">
    <source>
        <dbReference type="EMBL" id="KAB4456816.1"/>
    </source>
</evidence>
<evidence type="ECO:0000313" key="2">
    <source>
        <dbReference type="Proteomes" id="UP000436825"/>
    </source>
</evidence>
<gene>
    <name evidence="1" type="ORF">GAN75_09560</name>
</gene>